<dbReference type="SMART" id="SM00014">
    <property type="entry name" value="acidPPc"/>
    <property type="match status" value="1"/>
</dbReference>
<feature type="domain" description="Phosphatidic acid phosphatase type 2/haloperoxidase" evidence="2">
    <location>
        <begin position="87"/>
        <end position="195"/>
    </location>
</feature>
<dbReference type="PANTHER" id="PTHR14969:SF13">
    <property type="entry name" value="AT30094P"/>
    <property type="match status" value="1"/>
</dbReference>
<dbReference type="CDD" id="cd03392">
    <property type="entry name" value="PAP2_like_2"/>
    <property type="match status" value="1"/>
</dbReference>
<keyword evidence="1" id="KW-0812">Transmembrane</keyword>
<dbReference type="OrthoDB" id="9801622at2"/>
<proteinExistence type="predicted"/>
<dbReference type="SUPFAM" id="SSF48317">
    <property type="entry name" value="Acid phosphatase/Vanadium-dependent haloperoxidase"/>
    <property type="match status" value="1"/>
</dbReference>
<name>A0A553WJ90_9SPHN</name>
<keyword evidence="4" id="KW-1185">Reference proteome</keyword>
<feature type="transmembrane region" description="Helical" evidence="1">
    <location>
        <begin position="6"/>
        <end position="29"/>
    </location>
</feature>
<evidence type="ECO:0000313" key="4">
    <source>
        <dbReference type="Proteomes" id="UP000320160"/>
    </source>
</evidence>
<comment type="caution">
    <text evidence="3">The sequence shown here is derived from an EMBL/GenBank/DDBJ whole genome shotgun (WGS) entry which is preliminary data.</text>
</comment>
<dbReference type="Pfam" id="PF01569">
    <property type="entry name" value="PAP2"/>
    <property type="match status" value="1"/>
</dbReference>
<dbReference type="EMBL" id="VKKU01000001">
    <property type="protein sequence ID" value="TSB04694.1"/>
    <property type="molecule type" value="Genomic_DNA"/>
</dbReference>
<organism evidence="3 4">
    <name type="scientific">Sphingorhabdus contaminans</name>
    <dbReference type="NCBI Taxonomy" id="1343899"/>
    <lineage>
        <taxon>Bacteria</taxon>
        <taxon>Pseudomonadati</taxon>
        <taxon>Pseudomonadota</taxon>
        <taxon>Alphaproteobacteria</taxon>
        <taxon>Sphingomonadales</taxon>
        <taxon>Sphingomonadaceae</taxon>
        <taxon>Sphingorhabdus</taxon>
    </lineage>
</organism>
<keyword evidence="1" id="KW-1133">Transmembrane helix</keyword>
<feature type="transmembrane region" description="Helical" evidence="1">
    <location>
        <begin position="50"/>
        <end position="69"/>
    </location>
</feature>
<protein>
    <submittedName>
        <fullName evidence="3">Phosphatase PAP2 family protein</fullName>
    </submittedName>
</protein>
<evidence type="ECO:0000313" key="3">
    <source>
        <dbReference type="EMBL" id="TSB04694.1"/>
    </source>
</evidence>
<accession>A0A553WJ90</accession>
<evidence type="ECO:0000256" key="1">
    <source>
        <dbReference type="SAM" id="Phobius"/>
    </source>
</evidence>
<feature type="transmembrane region" description="Helical" evidence="1">
    <location>
        <begin position="81"/>
        <end position="100"/>
    </location>
</feature>
<dbReference type="Proteomes" id="UP000320160">
    <property type="component" value="Unassembled WGS sequence"/>
</dbReference>
<evidence type="ECO:0000259" key="2">
    <source>
        <dbReference type="SMART" id="SM00014"/>
    </source>
</evidence>
<dbReference type="RefSeq" id="WP_143775582.1">
    <property type="nucleotide sequence ID" value="NZ_VKKU01000001.1"/>
</dbReference>
<dbReference type="InterPro" id="IPR000326">
    <property type="entry name" value="PAP2/HPO"/>
</dbReference>
<keyword evidence="1" id="KW-0472">Membrane</keyword>
<dbReference type="AlphaFoldDB" id="A0A553WJ90"/>
<sequence>MLAKRLFFIAGILFVMVIALGFAVNHGYFRSFDLAISHALNMQRGVTPEWLILFMQGVSWIGGGVQRYVIVTILTLALWRWWGWGAALAMGLTTLVSAFTSDVMKALFGRARPDLVPQLDIIHSPAFPSGHSNNAAVVYILFIMLVPQARHPLWQAAAAIMILLTGLSRIMLGVHWPTDVVGGWMLGAAFALAAAAVIAYRQHQRTAHFPSVLSP</sequence>
<feature type="transmembrane region" description="Helical" evidence="1">
    <location>
        <begin position="153"/>
        <end position="174"/>
    </location>
</feature>
<feature type="transmembrane region" description="Helical" evidence="1">
    <location>
        <begin position="180"/>
        <end position="200"/>
    </location>
</feature>
<reference evidence="3 4" key="1">
    <citation type="submission" date="2019-07" db="EMBL/GenBank/DDBJ databases">
        <authorList>
            <person name="Park M."/>
        </authorList>
    </citation>
    <scope>NUCLEOTIDE SEQUENCE [LARGE SCALE GENOMIC DNA]</scope>
    <source>
        <strain evidence="3 4">KCTC32445</strain>
    </source>
</reference>
<dbReference type="Gene3D" id="1.20.144.10">
    <property type="entry name" value="Phosphatidic acid phosphatase type 2/haloperoxidase"/>
    <property type="match status" value="2"/>
</dbReference>
<dbReference type="InterPro" id="IPR036938">
    <property type="entry name" value="PAP2/HPO_sf"/>
</dbReference>
<gene>
    <name evidence="3" type="ORF">FOM92_04570</name>
</gene>
<dbReference type="PANTHER" id="PTHR14969">
    <property type="entry name" value="SPHINGOSINE-1-PHOSPHATE PHOSPHOHYDROLASE"/>
    <property type="match status" value="1"/>
</dbReference>